<dbReference type="EMBL" id="HACG01004943">
    <property type="protein sequence ID" value="CEK51808.1"/>
    <property type="molecule type" value="Transcribed_RNA"/>
</dbReference>
<reference evidence="1" key="1">
    <citation type="submission" date="2014-12" db="EMBL/GenBank/DDBJ databases">
        <title>Insight into the proteome of Arion vulgaris.</title>
        <authorList>
            <person name="Aradska J."/>
            <person name="Bulat T."/>
            <person name="Smidak R."/>
            <person name="Sarate P."/>
            <person name="Gangsoo J."/>
            <person name="Sialana F."/>
            <person name="Bilban M."/>
            <person name="Lubec G."/>
        </authorList>
    </citation>
    <scope>NUCLEOTIDE SEQUENCE</scope>
    <source>
        <tissue evidence="1">Skin</tissue>
    </source>
</reference>
<dbReference type="AlphaFoldDB" id="A0A0B6Y6S6"/>
<organism evidence="1">
    <name type="scientific">Arion vulgaris</name>
    <dbReference type="NCBI Taxonomy" id="1028688"/>
    <lineage>
        <taxon>Eukaryota</taxon>
        <taxon>Metazoa</taxon>
        <taxon>Spiralia</taxon>
        <taxon>Lophotrochozoa</taxon>
        <taxon>Mollusca</taxon>
        <taxon>Gastropoda</taxon>
        <taxon>Heterobranchia</taxon>
        <taxon>Euthyneura</taxon>
        <taxon>Panpulmonata</taxon>
        <taxon>Eupulmonata</taxon>
        <taxon>Stylommatophora</taxon>
        <taxon>Helicina</taxon>
        <taxon>Arionoidea</taxon>
        <taxon>Arionidae</taxon>
        <taxon>Arion</taxon>
    </lineage>
</organism>
<feature type="non-terminal residue" evidence="1">
    <location>
        <position position="54"/>
    </location>
</feature>
<name>A0A0B6Y6S6_9EUPU</name>
<gene>
    <name evidence="1" type="primary">ORF14500</name>
</gene>
<protein>
    <submittedName>
        <fullName evidence="1">Uncharacterized protein</fullName>
    </submittedName>
</protein>
<sequence length="54" mass="6340">MKNIHNTEKKSIKSQFRKNSCISHSLYSMTVLTLHEECTIRNVILNTTCMKDLR</sequence>
<accession>A0A0B6Y6S6</accession>
<proteinExistence type="predicted"/>
<evidence type="ECO:0000313" key="1">
    <source>
        <dbReference type="EMBL" id="CEK51808.1"/>
    </source>
</evidence>